<gene>
    <name evidence="1" type="ORF">AV654_29665</name>
</gene>
<evidence type="ECO:0000313" key="2">
    <source>
        <dbReference type="Proteomes" id="UP000076563"/>
    </source>
</evidence>
<dbReference type="EMBL" id="LQRA01000078">
    <property type="protein sequence ID" value="KZE74458.1"/>
    <property type="molecule type" value="Genomic_DNA"/>
</dbReference>
<reference evidence="2" key="1">
    <citation type="submission" date="2016-01" db="EMBL/GenBank/DDBJ databases">
        <title>Draft genome of Chromobacterium sp. F49.</title>
        <authorList>
            <person name="Hong K.W."/>
        </authorList>
    </citation>
    <scope>NUCLEOTIDE SEQUENCE [LARGE SCALE GENOMIC DNA]</scope>
    <source>
        <strain evidence="2">M63</strain>
    </source>
</reference>
<evidence type="ECO:0000313" key="1">
    <source>
        <dbReference type="EMBL" id="KZE74458.1"/>
    </source>
</evidence>
<name>A0A163V7G2_9BACL</name>
<comment type="caution">
    <text evidence="1">The sequence shown here is derived from an EMBL/GenBank/DDBJ whole genome shotgun (WGS) entry which is preliminary data.</text>
</comment>
<proteinExistence type="predicted"/>
<protein>
    <submittedName>
        <fullName evidence="1">Uncharacterized protein</fullName>
    </submittedName>
</protein>
<keyword evidence="2" id="KW-1185">Reference proteome</keyword>
<dbReference type="Proteomes" id="UP000076563">
    <property type="component" value="Unassembled WGS sequence"/>
</dbReference>
<dbReference type="AlphaFoldDB" id="A0A163V7G2"/>
<accession>A0A163V7G2</accession>
<sequence>MRAGSFIVWMLPYIVAQYRLSKVWALFSILCIFNDLAVHKSLTVGCQAVQRIEEDVYRQLGRSRV</sequence>
<organism evidence="1 2">
    <name type="scientific">Paenibacillus elgii</name>
    <dbReference type="NCBI Taxonomy" id="189691"/>
    <lineage>
        <taxon>Bacteria</taxon>
        <taxon>Bacillati</taxon>
        <taxon>Bacillota</taxon>
        <taxon>Bacilli</taxon>
        <taxon>Bacillales</taxon>
        <taxon>Paenibacillaceae</taxon>
        <taxon>Paenibacillus</taxon>
    </lineage>
</organism>